<dbReference type="Proteomes" id="UP000241771">
    <property type="component" value="Unassembled WGS sequence"/>
</dbReference>
<keyword evidence="4 7" id="KW-0472">Membrane</keyword>
<reference evidence="9 10" key="1">
    <citation type="submission" date="2018-01" db="EMBL/GenBank/DDBJ databases">
        <title>Whole genome sequencing of Histamine producing bacteria.</title>
        <authorList>
            <person name="Butler K."/>
        </authorList>
    </citation>
    <scope>NUCLEOTIDE SEQUENCE [LARGE SCALE GENOMIC DNA]</scope>
    <source>
        <strain evidence="9 10">DSM 100436</strain>
    </source>
</reference>
<feature type="transmembrane region" description="Helical" evidence="7">
    <location>
        <begin position="59"/>
        <end position="77"/>
    </location>
</feature>
<dbReference type="GO" id="GO:0006935">
    <property type="term" value="P:chemotaxis"/>
    <property type="evidence" value="ECO:0007669"/>
    <property type="project" value="UniProtKB-ARBA"/>
</dbReference>
<dbReference type="Gene3D" id="1.10.287.950">
    <property type="entry name" value="Methyl-accepting chemotaxis protein"/>
    <property type="match status" value="1"/>
</dbReference>
<dbReference type="PANTHER" id="PTHR32089">
    <property type="entry name" value="METHYL-ACCEPTING CHEMOTAXIS PROTEIN MCPB"/>
    <property type="match status" value="1"/>
</dbReference>
<evidence type="ECO:0000313" key="9">
    <source>
        <dbReference type="EMBL" id="PSW11355.1"/>
    </source>
</evidence>
<comment type="caution">
    <text evidence="9">The sequence shown here is derived from an EMBL/GenBank/DDBJ whole genome shotgun (WGS) entry which is preliminary data.</text>
</comment>
<accession>A0A2T3NBS5</accession>
<dbReference type="PANTHER" id="PTHR32089:SF119">
    <property type="entry name" value="METHYL-ACCEPTING CHEMOTAXIS PROTEIN CTPL"/>
    <property type="match status" value="1"/>
</dbReference>
<sequence length="412" mass="45539">MRSANEKYGSYRWHACQSIGCREVSVFITESQHWGWIIGGGMDERIYDEIMSEVYESTIINLTIIFLSIVASFYIIYKFRNQFQQEVSSWSDNVGNGLLHHTMDESKNDEYTTVRKSLNKVTAKLSHSIQEIKLAIDSQIETTNSVSNRTENTRDIIKSHVAETSRTAESINEFSLSVKEISDNIHQTASLADNTLSLASAAQTTVSAMATESESLKAQFRQVDEEINSNNNSVQQIHSALEVIGSIAEQTNLLALNAAIEAARAGDQGRGFAVVADEVRALASRTQNSTTEISSFLEELVANSQSITTMVGDMNQTCEQVFSHSYDVDEALNKLIESAKTSNQYSESIAAAAEQQTMIAIDAAKAINSISQKASEIEGHSESIRETMKAQQSNTAMLEDVIAQLNVNQQYR</sequence>
<evidence type="ECO:0000256" key="3">
    <source>
        <dbReference type="ARBA" id="ARBA00022989"/>
    </source>
</evidence>
<name>A0A2T3NBS5_9GAMM</name>
<evidence type="ECO:0000256" key="1">
    <source>
        <dbReference type="ARBA" id="ARBA00004141"/>
    </source>
</evidence>
<dbReference type="InterPro" id="IPR004089">
    <property type="entry name" value="MCPsignal_dom"/>
</dbReference>
<protein>
    <submittedName>
        <fullName evidence="9">Methyl-accepting chemotaxis protein</fullName>
    </submittedName>
</protein>
<dbReference type="RefSeq" id="WP_036816093.1">
    <property type="nucleotide sequence ID" value="NZ_JGVO01000011.1"/>
</dbReference>
<feature type="domain" description="Methyl-accepting transducer" evidence="8">
    <location>
        <begin position="135"/>
        <end position="371"/>
    </location>
</feature>
<evidence type="ECO:0000256" key="5">
    <source>
        <dbReference type="ARBA" id="ARBA00023224"/>
    </source>
</evidence>
<keyword evidence="3 7" id="KW-1133">Transmembrane helix</keyword>
<dbReference type="SMART" id="SM00283">
    <property type="entry name" value="MA"/>
    <property type="match status" value="1"/>
</dbReference>
<comment type="subcellular location">
    <subcellularLocation>
        <location evidence="1">Membrane</location>
        <topology evidence="1">Multi-pass membrane protein</topology>
    </subcellularLocation>
</comment>
<evidence type="ECO:0000256" key="7">
    <source>
        <dbReference type="SAM" id="Phobius"/>
    </source>
</evidence>
<dbReference type="EMBL" id="PYMA01000024">
    <property type="protein sequence ID" value="PSW11355.1"/>
    <property type="molecule type" value="Genomic_DNA"/>
</dbReference>
<keyword evidence="2 7" id="KW-0812">Transmembrane</keyword>
<dbReference type="AlphaFoldDB" id="A0A2T3NBS5"/>
<gene>
    <name evidence="9" type="ORF">C9I98_24205</name>
</gene>
<dbReference type="GO" id="GO:0016020">
    <property type="term" value="C:membrane"/>
    <property type="evidence" value="ECO:0007669"/>
    <property type="project" value="UniProtKB-SubCell"/>
</dbReference>
<evidence type="ECO:0000256" key="6">
    <source>
        <dbReference type="PROSITE-ProRule" id="PRU00284"/>
    </source>
</evidence>
<evidence type="ECO:0000256" key="2">
    <source>
        <dbReference type="ARBA" id="ARBA00022692"/>
    </source>
</evidence>
<evidence type="ECO:0000256" key="4">
    <source>
        <dbReference type="ARBA" id="ARBA00023136"/>
    </source>
</evidence>
<dbReference type="Pfam" id="PF00015">
    <property type="entry name" value="MCPsignal"/>
    <property type="match status" value="1"/>
</dbReference>
<keyword evidence="5 6" id="KW-0807">Transducer</keyword>
<proteinExistence type="predicted"/>
<dbReference type="GO" id="GO:0007165">
    <property type="term" value="P:signal transduction"/>
    <property type="evidence" value="ECO:0007669"/>
    <property type="project" value="UniProtKB-KW"/>
</dbReference>
<organism evidence="9 10">
    <name type="scientific">Photobacterium sanctipauli</name>
    <dbReference type="NCBI Taxonomy" id="1342794"/>
    <lineage>
        <taxon>Bacteria</taxon>
        <taxon>Pseudomonadati</taxon>
        <taxon>Pseudomonadota</taxon>
        <taxon>Gammaproteobacteria</taxon>
        <taxon>Vibrionales</taxon>
        <taxon>Vibrionaceae</taxon>
        <taxon>Photobacterium</taxon>
    </lineage>
</organism>
<evidence type="ECO:0000313" key="10">
    <source>
        <dbReference type="Proteomes" id="UP000241771"/>
    </source>
</evidence>
<dbReference type="OrthoDB" id="2489132at2"/>
<keyword evidence="10" id="KW-1185">Reference proteome</keyword>
<dbReference type="SUPFAM" id="SSF58104">
    <property type="entry name" value="Methyl-accepting chemotaxis protein (MCP) signaling domain"/>
    <property type="match status" value="1"/>
</dbReference>
<dbReference type="PROSITE" id="PS50111">
    <property type="entry name" value="CHEMOTAXIS_TRANSDUC_2"/>
    <property type="match status" value="1"/>
</dbReference>
<evidence type="ECO:0000259" key="8">
    <source>
        <dbReference type="PROSITE" id="PS50111"/>
    </source>
</evidence>